<dbReference type="AlphaFoldDB" id="A0A5N8VIF6"/>
<keyword evidence="1" id="KW-0472">Membrane</keyword>
<dbReference type="Proteomes" id="UP000325849">
    <property type="component" value="Unassembled WGS sequence"/>
</dbReference>
<dbReference type="InterPro" id="IPR005543">
    <property type="entry name" value="PASTA_dom"/>
</dbReference>
<dbReference type="EMBL" id="VJZD01000091">
    <property type="protein sequence ID" value="MPY33874.1"/>
    <property type="molecule type" value="Genomic_DNA"/>
</dbReference>
<evidence type="ECO:0000256" key="1">
    <source>
        <dbReference type="SAM" id="Phobius"/>
    </source>
</evidence>
<keyword evidence="1" id="KW-1133">Transmembrane helix</keyword>
<evidence type="ECO:0000313" key="4">
    <source>
        <dbReference type="Proteomes" id="UP000325849"/>
    </source>
</evidence>
<dbReference type="Gene3D" id="3.30.10.20">
    <property type="match status" value="1"/>
</dbReference>
<gene>
    <name evidence="3" type="ORF">FNH09_22320</name>
</gene>
<keyword evidence="1" id="KW-0812">Transmembrane</keyword>
<proteinExistence type="predicted"/>
<dbReference type="PROSITE" id="PS51178">
    <property type="entry name" value="PASTA"/>
    <property type="match status" value="1"/>
</dbReference>
<feature type="transmembrane region" description="Helical" evidence="1">
    <location>
        <begin position="111"/>
        <end position="128"/>
    </location>
</feature>
<feature type="domain" description="PASTA" evidence="2">
    <location>
        <begin position="146"/>
        <end position="209"/>
    </location>
</feature>
<comment type="caution">
    <text evidence="3">The sequence shown here is derived from an EMBL/GenBank/DDBJ whole genome shotgun (WGS) entry which is preliminary data.</text>
</comment>
<feature type="transmembrane region" description="Helical" evidence="1">
    <location>
        <begin position="47"/>
        <end position="72"/>
    </location>
</feature>
<keyword evidence="4" id="KW-1185">Reference proteome</keyword>
<dbReference type="Pfam" id="PF03793">
    <property type="entry name" value="PASTA"/>
    <property type="match status" value="1"/>
</dbReference>
<protein>
    <submittedName>
        <fullName evidence="3">PASTA domain-containing protein</fullName>
    </submittedName>
</protein>
<dbReference type="SMART" id="SM00740">
    <property type="entry name" value="PASTA"/>
    <property type="match status" value="1"/>
</dbReference>
<dbReference type="OrthoDB" id="9849525at2"/>
<accession>A0A5N8VIF6</accession>
<name>A0A5N8VIF6_9ACTN</name>
<sequence length="212" mass="21779">MNRAAARGAGSGEVTMSSIQLTFVHSLATLVARPGSADRTATADSGFIWAIFWFAIAVSTVALGAKIAFVIFKRSDHGIVRSALAIILVTSLALLAAVVHFDDANAERQTLLLGAVATLASAVVAFYFSSRSAEAARKDLLSTMSGDSQVSVPDLVGMDVAAAKSKMSASNMSLTLPQEAPAEAVIVTQSPAPGEVVPSGRTVTVTTSTPQA</sequence>
<dbReference type="SUPFAM" id="SSF54184">
    <property type="entry name" value="Penicillin-binding protein 2x (pbp-2x), c-terminal domain"/>
    <property type="match status" value="1"/>
</dbReference>
<evidence type="ECO:0000313" key="3">
    <source>
        <dbReference type="EMBL" id="MPY33874.1"/>
    </source>
</evidence>
<feature type="transmembrane region" description="Helical" evidence="1">
    <location>
        <begin position="79"/>
        <end position="99"/>
    </location>
</feature>
<evidence type="ECO:0000259" key="2">
    <source>
        <dbReference type="PROSITE" id="PS51178"/>
    </source>
</evidence>
<dbReference type="CDD" id="cd06577">
    <property type="entry name" value="PASTA_pknB"/>
    <property type="match status" value="1"/>
</dbReference>
<organism evidence="3 4">
    <name type="scientific">Streptomyces adustus</name>
    <dbReference type="NCBI Taxonomy" id="1609272"/>
    <lineage>
        <taxon>Bacteria</taxon>
        <taxon>Bacillati</taxon>
        <taxon>Actinomycetota</taxon>
        <taxon>Actinomycetes</taxon>
        <taxon>Kitasatosporales</taxon>
        <taxon>Streptomycetaceae</taxon>
        <taxon>Streptomyces</taxon>
    </lineage>
</organism>
<reference evidence="3 4" key="1">
    <citation type="submission" date="2019-07" db="EMBL/GenBank/DDBJ databases">
        <title>New species of Amycolatopsis and Streptomyces.</title>
        <authorList>
            <person name="Duangmal K."/>
            <person name="Teo W.F.A."/>
            <person name="Lipun K."/>
        </authorList>
    </citation>
    <scope>NUCLEOTIDE SEQUENCE [LARGE SCALE GENOMIC DNA]</scope>
    <source>
        <strain evidence="3 4">NBRC 109810</strain>
    </source>
</reference>